<evidence type="ECO:0000256" key="1">
    <source>
        <dbReference type="ARBA" id="ARBA00009477"/>
    </source>
</evidence>
<dbReference type="InterPro" id="IPR006143">
    <property type="entry name" value="RND_pump_MFP"/>
</dbReference>
<dbReference type="Pfam" id="PF25989">
    <property type="entry name" value="YknX_C"/>
    <property type="match status" value="1"/>
</dbReference>
<dbReference type="NCBIfam" id="TIGR01730">
    <property type="entry name" value="RND_mfp"/>
    <property type="match status" value="1"/>
</dbReference>
<gene>
    <name evidence="5" type="ORF">N825_08565</name>
</gene>
<name>W9GYN4_9PROT</name>
<sequence length="364" mass="37145">MAAAGLALALAACGPSDARDRSGETATAPVTGLGVTVEPAERQAMTSTVTATGTVVAWQELTLGSETSGLALVEVLVGEGERVTAGQLLARLDDRELTAQIAQQRAAIEEADANLASALLAEERGRKLLATNAVSREVADERATATRTARAKLAQAKAALDLLNVRLAQTRVVAPVAGVIVAKPAVVGAVAQTGTELFTILRNGRLEVAALVPERDIPAIRTGQVATVTDAAGGAIRAEVRAMAGKVDPVTRLGTAYLSLPDGAGLLQGMFVRVSIEAEERLVLTVAEPAVVWRGGQPAVFTVTGDGTAELRRVETGARAGGRVAIEGGLEEGESVVVAGAGFLDDGNQVRVVTQQADAGSGTP</sequence>
<dbReference type="AlphaFoldDB" id="W9GYN4"/>
<accession>W9GYN4</accession>
<dbReference type="STRING" id="1385369.N825_08565"/>
<feature type="domain" description="CusB-like beta-barrel" evidence="3">
    <location>
        <begin position="209"/>
        <end position="279"/>
    </location>
</feature>
<dbReference type="SUPFAM" id="SSF111369">
    <property type="entry name" value="HlyD-like secretion proteins"/>
    <property type="match status" value="1"/>
</dbReference>
<feature type="domain" description="YknX-like C-terminal permuted SH3-like" evidence="4">
    <location>
        <begin position="284"/>
        <end position="352"/>
    </location>
</feature>
<dbReference type="Pfam" id="PF25954">
    <property type="entry name" value="Beta-barrel_RND_2"/>
    <property type="match status" value="1"/>
</dbReference>
<evidence type="ECO:0000313" key="5">
    <source>
        <dbReference type="EMBL" id="EWY39045.1"/>
    </source>
</evidence>
<evidence type="ECO:0000259" key="3">
    <source>
        <dbReference type="Pfam" id="PF25954"/>
    </source>
</evidence>
<dbReference type="InterPro" id="IPR058637">
    <property type="entry name" value="YknX-like_C"/>
</dbReference>
<protein>
    <submittedName>
        <fullName evidence="5">Uncharacterized protein</fullName>
    </submittedName>
</protein>
<evidence type="ECO:0000259" key="4">
    <source>
        <dbReference type="Pfam" id="PF25989"/>
    </source>
</evidence>
<dbReference type="Gene3D" id="2.40.420.20">
    <property type="match status" value="1"/>
</dbReference>
<dbReference type="Gene3D" id="2.40.30.170">
    <property type="match status" value="1"/>
</dbReference>
<comment type="similarity">
    <text evidence="1">Belongs to the membrane fusion protein (MFP) (TC 8.A.1) family.</text>
</comment>
<evidence type="ECO:0000259" key="2">
    <source>
        <dbReference type="Pfam" id="PF25917"/>
    </source>
</evidence>
<keyword evidence="6" id="KW-1185">Reference proteome</keyword>
<dbReference type="EMBL" id="AVFL01000014">
    <property type="protein sequence ID" value="EWY39045.1"/>
    <property type="molecule type" value="Genomic_DNA"/>
</dbReference>
<dbReference type="Pfam" id="PF25917">
    <property type="entry name" value="BSH_RND"/>
    <property type="match status" value="1"/>
</dbReference>
<dbReference type="Gene3D" id="2.40.50.100">
    <property type="match status" value="1"/>
</dbReference>
<dbReference type="GO" id="GO:1990281">
    <property type="term" value="C:efflux pump complex"/>
    <property type="evidence" value="ECO:0007669"/>
    <property type="project" value="TreeGrafter"/>
</dbReference>
<dbReference type="Gene3D" id="1.10.287.470">
    <property type="entry name" value="Helix hairpin bin"/>
    <property type="match status" value="1"/>
</dbReference>
<evidence type="ECO:0000313" key="6">
    <source>
        <dbReference type="Proteomes" id="UP000019486"/>
    </source>
</evidence>
<organism evidence="5 6">
    <name type="scientific">Skermanella stibiiresistens SB22</name>
    <dbReference type="NCBI Taxonomy" id="1385369"/>
    <lineage>
        <taxon>Bacteria</taxon>
        <taxon>Pseudomonadati</taxon>
        <taxon>Pseudomonadota</taxon>
        <taxon>Alphaproteobacteria</taxon>
        <taxon>Rhodospirillales</taxon>
        <taxon>Azospirillaceae</taxon>
        <taxon>Skermanella</taxon>
    </lineage>
</organism>
<comment type="caution">
    <text evidence="5">The sequence shown here is derived from an EMBL/GenBank/DDBJ whole genome shotgun (WGS) entry which is preliminary data.</text>
</comment>
<dbReference type="GO" id="GO:0015562">
    <property type="term" value="F:efflux transmembrane transporter activity"/>
    <property type="evidence" value="ECO:0007669"/>
    <property type="project" value="TreeGrafter"/>
</dbReference>
<dbReference type="Proteomes" id="UP000019486">
    <property type="component" value="Unassembled WGS sequence"/>
</dbReference>
<dbReference type="PANTHER" id="PTHR30469">
    <property type="entry name" value="MULTIDRUG RESISTANCE PROTEIN MDTA"/>
    <property type="match status" value="1"/>
</dbReference>
<proteinExistence type="inferred from homology"/>
<dbReference type="InterPro" id="IPR058625">
    <property type="entry name" value="MdtA-like_BSH"/>
</dbReference>
<feature type="domain" description="Multidrug resistance protein MdtA-like barrel-sandwich hybrid" evidence="2">
    <location>
        <begin position="64"/>
        <end position="201"/>
    </location>
</feature>
<dbReference type="PANTHER" id="PTHR30469:SF15">
    <property type="entry name" value="HLYD FAMILY OF SECRETION PROTEINS"/>
    <property type="match status" value="1"/>
</dbReference>
<reference evidence="5 6" key="1">
    <citation type="submission" date="2013-08" db="EMBL/GenBank/DDBJ databases">
        <title>The genome sequence of Skermanella stibiiresistens.</title>
        <authorList>
            <person name="Zhu W."/>
            <person name="Wang G."/>
        </authorList>
    </citation>
    <scope>NUCLEOTIDE SEQUENCE [LARGE SCALE GENOMIC DNA]</scope>
    <source>
        <strain evidence="5 6">SB22</strain>
    </source>
</reference>
<dbReference type="InterPro" id="IPR058792">
    <property type="entry name" value="Beta-barrel_RND_2"/>
</dbReference>